<feature type="domain" description="C2H2-type" evidence="7">
    <location>
        <begin position="753"/>
        <end position="781"/>
    </location>
</feature>
<dbReference type="EMBL" id="CADCXV010000815">
    <property type="protein sequence ID" value="CAB0036420.1"/>
    <property type="molecule type" value="Genomic_DNA"/>
</dbReference>
<keyword evidence="3 5" id="KW-0863">Zinc-finger</keyword>
<dbReference type="Gene3D" id="3.30.160.60">
    <property type="entry name" value="Classic Zinc Finger"/>
    <property type="match status" value="6"/>
</dbReference>
<feature type="domain" description="C2H2-type" evidence="7">
    <location>
        <begin position="809"/>
        <end position="837"/>
    </location>
</feature>
<dbReference type="Pfam" id="PF12874">
    <property type="entry name" value="zf-met"/>
    <property type="match status" value="1"/>
</dbReference>
<dbReference type="Pfam" id="PF00096">
    <property type="entry name" value="zf-C2H2"/>
    <property type="match status" value="6"/>
</dbReference>
<dbReference type="PANTHER" id="PTHR24409">
    <property type="entry name" value="ZINC FINGER PROTEIN 142"/>
    <property type="match status" value="1"/>
</dbReference>
<dbReference type="InterPro" id="IPR036236">
    <property type="entry name" value="Znf_C2H2_sf"/>
</dbReference>
<evidence type="ECO:0000313" key="8">
    <source>
        <dbReference type="EMBL" id="CAB0036420.1"/>
    </source>
</evidence>
<feature type="compositionally biased region" description="Basic and acidic residues" evidence="6">
    <location>
        <begin position="406"/>
        <end position="418"/>
    </location>
</feature>
<sequence length="1028" mass="117015">MCRGEKQTESKSLASADEGFEDAKSGDFAKSSRECRRSIWSNPHEHDQAGHGGIFAVRSPSHILRRVHPHLRKIEQPTGYSHFSTEKKKIIVIVNKVKISDVHANQRGQSRRRDPDRRHRAREQVDAVPGALPRLPRDPRRRAPVQARSPGLRRGRARSELALRGAELRRPRADGISRPSRQTGAGSARGARDGRRRAGQRHPRLSVQRGLREARHRLDLVSRRATDSPAVLRGVESQDSRERSRVLPRGAYIISNGVQDREKFQLTDKQDYIKDCCVGCVWNINEPSRPTKMFYSPSPVTACCFHCTNNNIVFAVSASPLQLDLPVGSARGRDLASANQRQDQRDGLDSAQLDLHDGRRLGIVALEHGGGHRHAAQRRESGQRSGGEQRQRRIIQHSAVQPRRGRPTDYLERHKESDAAATAKRRKQQRQRSRPGPVGSRETRQEPRGCHEAARGRRRGQVLRRHGRGPGGQRQSLSGRQRHQRAVRQLRRCWEKQLVVLQDQRDGFKSTQVSYRLPRTRCRKIYAICIQNIFDLTVQPRYVYTRITLRSKAGCKDGSIRLHSLHAETPLMKLKDEDSLAGIRSIQWSRSRPTIFYVLDDQSRFGDHLGHAMLDDIVFEIIDEEDFEQFQFSALQQERSIHHWPQEHEENHESEPDDEPDCDFRTHNIDANDGIIYECATCGKKFSTRRNLEKHIDRVQITYACDTCGEKFSKKGHLRVHIVTSHVDRIEPHSTKTSPKKHIDDAHNDIALRSCDACRKIFSNKTNLKRHVDVAHMGVKYTCLACRKSFSTRNSLQTHIDSVHNKIAHKCDVCGKKFSVKSSLKAHMASVHNSATFACHLCDKKFSFKGNLKVHVVSVHGDVANACQICQKTFRREENLKSHVDAMHNGQAAHACDRCGKKFAFKSHLQVHVAAEHRVVKTSIRRVMTRADFLCTTMDKFGVSRKKCSAFMFLRKTSLGYQTSVAFSAFKSFSIQYFTQRSAAAKIIFTWSRGITMCLLKHRRPANNGLRINPRPSRCALHDLTVSG</sequence>
<dbReference type="Proteomes" id="UP000479190">
    <property type="component" value="Unassembled WGS sequence"/>
</dbReference>
<evidence type="ECO:0000256" key="3">
    <source>
        <dbReference type="ARBA" id="ARBA00022771"/>
    </source>
</evidence>
<feature type="compositionally biased region" description="Basic and acidic residues" evidence="6">
    <location>
        <begin position="441"/>
        <end position="455"/>
    </location>
</feature>
<dbReference type="SUPFAM" id="SSF50978">
    <property type="entry name" value="WD40 repeat-like"/>
    <property type="match status" value="1"/>
</dbReference>
<feature type="domain" description="C2H2-type" evidence="7">
    <location>
        <begin position="781"/>
        <end position="804"/>
    </location>
</feature>
<evidence type="ECO:0000256" key="2">
    <source>
        <dbReference type="ARBA" id="ARBA00022737"/>
    </source>
</evidence>
<organism evidence="8 9">
    <name type="scientific">Trichogramma brassicae</name>
    <dbReference type="NCBI Taxonomy" id="86971"/>
    <lineage>
        <taxon>Eukaryota</taxon>
        <taxon>Metazoa</taxon>
        <taxon>Ecdysozoa</taxon>
        <taxon>Arthropoda</taxon>
        <taxon>Hexapoda</taxon>
        <taxon>Insecta</taxon>
        <taxon>Pterygota</taxon>
        <taxon>Neoptera</taxon>
        <taxon>Endopterygota</taxon>
        <taxon>Hymenoptera</taxon>
        <taxon>Apocrita</taxon>
        <taxon>Proctotrupomorpha</taxon>
        <taxon>Chalcidoidea</taxon>
        <taxon>Trichogrammatidae</taxon>
        <taxon>Trichogramma</taxon>
    </lineage>
</organism>
<keyword evidence="2" id="KW-0677">Repeat</keyword>
<feature type="region of interest" description="Disordered" evidence="6">
    <location>
        <begin position="1"/>
        <end position="28"/>
    </location>
</feature>
<evidence type="ECO:0000259" key="7">
    <source>
        <dbReference type="PROSITE" id="PS50157"/>
    </source>
</evidence>
<keyword evidence="9" id="KW-1185">Reference proteome</keyword>
<gene>
    <name evidence="8" type="ORF">TBRA_LOCUS8288</name>
</gene>
<feature type="domain" description="C2H2-type" evidence="7">
    <location>
        <begin position="837"/>
        <end position="860"/>
    </location>
</feature>
<dbReference type="AlphaFoldDB" id="A0A6H5ILM5"/>
<feature type="domain" description="C2H2-type" evidence="7">
    <location>
        <begin position="894"/>
        <end position="922"/>
    </location>
</feature>
<dbReference type="InterPro" id="IPR036322">
    <property type="entry name" value="WD40_repeat_dom_sf"/>
</dbReference>
<feature type="compositionally biased region" description="Basic residues" evidence="6">
    <location>
        <begin position="456"/>
        <end position="468"/>
    </location>
</feature>
<protein>
    <recommendedName>
        <fullName evidence="7">C2H2-type domain-containing protein</fullName>
    </recommendedName>
</protein>
<evidence type="ECO:0000313" key="9">
    <source>
        <dbReference type="Proteomes" id="UP000479190"/>
    </source>
</evidence>
<keyword evidence="4" id="KW-0862">Zinc</keyword>
<feature type="non-terminal residue" evidence="8">
    <location>
        <position position="1028"/>
    </location>
</feature>
<dbReference type="SMART" id="SM00355">
    <property type="entry name" value="ZnF_C2H2"/>
    <property type="match status" value="8"/>
</dbReference>
<keyword evidence="1" id="KW-0479">Metal-binding</keyword>
<feature type="region of interest" description="Disordered" evidence="6">
    <location>
        <begin position="334"/>
        <end position="354"/>
    </location>
</feature>
<dbReference type="OrthoDB" id="3437960at2759"/>
<name>A0A6H5ILM5_9HYME</name>
<dbReference type="InterPro" id="IPR013087">
    <property type="entry name" value="Znf_C2H2_type"/>
</dbReference>
<feature type="compositionally biased region" description="Basic and acidic residues" evidence="6">
    <location>
        <begin position="342"/>
        <end position="354"/>
    </location>
</feature>
<reference evidence="8 9" key="1">
    <citation type="submission" date="2020-02" db="EMBL/GenBank/DDBJ databases">
        <authorList>
            <person name="Ferguson B K."/>
        </authorList>
    </citation>
    <scope>NUCLEOTIDE SEQUENCE [LARGE SCALE GENOMIC DNA]</scope>
</reference>
<accession>A0A6H5ILM5</accession>
<feature type="region of interest" description="Disordered" evidence="6">
    <location>
        <begin position="102"/>
        <end position="212"/>
    </location>
</feature>
<evidence type="ECO:0000256" key="6">
    <source>
        <dbReference type="SAM" id="MobiDB-lite"/>
    </source>
</evidence>
<feature type="compositionally biased region" description="Basic residues" evidence="6">
    <location>
        <begin position="194"/>
        <end position="204"/>
    </location>
</feature>
<dbReference type="PANTHER" id="PTHR24409:SF295">
    <property type="entry name" value="AZ2-RELATED"/>
    <property type="match status" value="1"/>
</dbReference>
<evidence type="ECO:0000256" key="5">
    <source>
        <dbReference type="PROSITE-ProRule" id="PRU00042"/>
    </source>
</evidence>
<evidence type="ECO:0000256" key="4">
    <source>
        <dbReference type="ARBA" id="ARBA00022833"/>
    </source>
</evidence>
<dbReference type="GO" id="GO:0000977">
    <property type="term" value="F:RNA polymerase II transcription regulatory region sequence-specific DNA binding"/>
    <property type="evidence" value="ECO:0007669"/>
    <property type="project" value="TreeGrafter"/>
</dbReference>
<dbReference type="GO" id="GO:0008270">
    <property type="term" value="F:zinc ion binding"/>
    <property type="evidence" value="ECO:0007669"/>
    <property type="project" value="UniProtKB-KW"/>
</dbReference>
<evidence type="ECO:0000256" key="1">
    <source>
        <dbReference type="ARBA" id="ARBA00022723"/>
    </source>
</evidence>
<feature type="region of interest" description="Disordered" evidence="6">
    <location>
        <begin position="367"/>
        <end position="483"/>
    </location>
</feature>
<feature type="compositionally biased region" description="Basic residues" evidence="6">
    <location>
        <begin position="423"/>
        <end position="433"/>
    </location>
</feature>
<feature type="domain" description="C2H2-type" evidence="7">
    <location>
        <begin position="677"/>
        <end position="695"/>
    </location>
</feature>
<dbReference type="PROSITE" id="PS00028">
    <property type="entry name" value="ZINC_FINGER_C2H2_1"/>
    <property type="match status" value="7"/>
</dbReference>
<feature type="domain" description="C2H2-type" evidence="7">
    <location>
        <begin position="865"/>
        <end position="893"/>
    </location>
</feature>
<dbReference type="GO" id="GO:0005634">
    <property type="term" value="C:nucleus"/>
    <property type="evidence" value="ECO:0007669"/>
    <property type="project" value="TreeGrafter"/>
</dbReference>
<feature type="compositionally biased region" description="Basic and acidic residues" evidence="6">
    <location>
        <begin position="377"/>
        <end position="391"/>
    </location>
</feature>
<dbReference type="GO" id="GO:0000981">
    <property type="term" value="F:DNA-binding transcription factor activity, RNA polymerase II-specific"/>
    <property type="evidence" value="ECO:0007669"/>
    <property type="project" value="TreeGrafter"/>
</dbReference>
<feature type="compositionally biased region" description="Basic and acidic residues" evidence="6">
    <location>
        <begin position="157"/>
        <end position="175"/>
    </location>
</feature>
<proteinExistence type="predicted"/>
<dbReference type="FunFam" id="3.30.160.60:FF:000446">
    <property type="entry name" value="Zinc finger protein"/>
    <property type="match status" value="1"/>
</dbReference>
<feature type="domain" description="C2H2-type" evidence="7">
    <location>
        <begin position="703"/>
        <end position="731"/>
    </location>
</feature>
<feature type="compositionally biased region" description="Basic and acidic residues" evidence="6">
    <location>
        <begin position="111"/>
        <end position="125"/>
    </location>
</feature>
<dbReference type="PROSITE" id="PS50157">
    <property type="entry name" value="ZINC_FINGER_C2H2_2"/>
    <property type="match status" value="8"/>
</dbReference>
<dbReference type="SUPFAM" id="SSF57667">
    <property type="entry name" value="beta-beta-alpha zinc fingers"/>
    <property type="match status" value="4"/>
</dbReference>